<proteinExistence type="predicted"/>
<dbReference type="PANTHER" id="PTHR10894">
    <property type="entry name" value="NUCLEOLAR PROTEIN 5 NUCLEOLAR PROTEIN NOP5 NOP58"/>
    <property type="match status" value="1"/>
</dbReference>
<dbReference type="InterPro" id="IPR045056">
    <property type="entry name" value="Nop56/Nop58"/>
</dbReference>
<protein>
    <recommendedName>
        <fullName evidence="1">Nucleolar protein 58/56 N-terminal domain-containing protein</fullName>
    </recommendedName>
</protein>
<dbReference type="InterPro" id="IPR012974">
    <property type="entry name" value="NOP58/56_N"/>
</dbReference>
<reference evidence="2 3" key="1">
    <citation type="journal article" date="2014" name="Genome Biol.">
        <title>Transcriptome and methylome profiling reveals relics of genome dominance in the mesopolyploid Brassica oleracea.</title>
        <authorList>
            <person name="Parkin I.A."/>
            <person name="Koh C."/>
            <person name="Tang H."/>
            <person name="Robinson S.J."/>
            <person name="Kagale S."/>
            <person name="Clarke W.E."/>
            <person name="Town C.D."/>
            <person name="Nixon J."/>
            <person name="Krishnakumar V."/>
            <person name="Bidwell S.L."/>
            <person name="Denoeud F."/>
            <person name="Belcram H."/>
            <person name="Links M.G."/>
            <person name="Just J."/>
            <person name="Clarke C."/>
            <person name="Bender T."/>
            <person name="Huebert T."/>
            <person name="Mason A.S."/>
            <person name="Pires J.C."/>
            <person name="Barker G."/>
            <person name="Moore J."/>
            <person name="Walley P.G."/>
            <person name="Manoli S."/>
            <person name="Batley J."/>
            <person name="Edwards D."/>
            <person name="Nelson M.N."/>
            <person name="Wang X."/>
            <person name="Paterson A.H."/>
            <person name="King G."/>
            <person name="Bancroft I."/>
            <person name="Chalhoub B."/>
            <person name="Sharpe A.G."/>
        </authorList>
    </citation>
    <scope>NUCLEOTIDE SEQUENCE</scope>
    <source>
        <strain evidence="2 3">cv. TO1000</strain>
    </source>
</reference>
<sequence length="145" mass="15994">MAINGEDHISGERPITMVTNDNGIDASGLRSLIRVLVSTNLYEVRVALPILSVFLNQFVSDAEFLRMAMYLLYESSSGYGLFEVHGLDEIGQNTEAVRSSVSDLSRFGRVVQLTAFHPFESALDALNQVNAVSEGIHIKFIVVFL</sequence>
<dbReference type="SUPFAM" id="SSF64167">
    <property type="entry name" value="SurE-like"/>
    <property type="match status" value="1"/>
</dbReference>
<reference evidence="2" key="2">
    <citation type="submission" date="2015-03" db="UniProtKB">
        <authorList>
            <consortium name="EnsemblPlants"/>
        </authorList>
    </citation>
    <scope>IDENTIFICATION</scope>
</reference>
<dbReference type="Proteomes" id="UP000032141">
    <property type="component" value="Chromosome C7"/>
</dbReference>
<dbReference type="EnsemblPlants" id="Bo7g064960.1">
    <property type="protein sequence ID" value="Bo7g064960.1"/>
    <property type="gene ID" value="Bo7g064960"/>
</dbReference>
<keyword evidence="3" id="KW-1185">Reference proteome</keyword>
<dbReference type="Pfam" id="PF08156">
    <property type="entry name" value="NOP5NT"/>
    <property type="match status" value="1"/>
</dbReference>
<evidence type="ECO:0000259" key="1">
    <source>
        <dbReference type="Pfam" id="PF08156"/>
    </source>
</evidence>
<evidence type="ECO:0000313" key="3">
    <source>
        <dbReference type="Proteomes" id="UP000032141"/>
    </source>
</evidence>
<dbReference type="GO" id="GO:0031428">
    <property type="term" value="C:box C/D methylation guide snoRNP complex"/>
    <property type="evidence" value="ECO:0007669"/>
    <property type="project" value="InterPro"/>
</dbReference>
<dbReference type="InterPro" id="IPR036523">
    <property type="entry name" value="SurE-like_sf"/>
</dbReference>
<accession>A0A0D3D8H9</accession>
<dbReference type="GO" id="GO:0032040">
    <property type="term" value="C:small-subunit processome"/>
    <property type="evidence" value="ECO:0007669"/>
    <property type="project" value="InterPro"/>
</dbReference>
<dbReference type="GO" id="GO:0016787">
    <property type="term" value="F:hydrolase activity"/>
    <property type="evidence" value="ECO:0007669"/>
    <property type="project" value="InterPro"/>
</dbReference>
<evidence type="ECO:0000313" key="2">
    <source>
        <dbReference type="EnsemblPlants" id="Bo7g064960.1"/>
    </source>
</evidence>
<name>A0A0D3D8H9_BRAOL</name>
<dbReference type="STRING" id="109376.A0A0D3D8H9"/>
<dbReference type="Gramene" id="Bo7g064960.1">
    <property type="protein sequence ID" value="Bo7g064960.1"/>
    <property type="gene ID" value="Bo7g064960"/>
</dbReference>
<dbReference type="HOGENOM" id="CLU_1789564_0_0_1"/>
<dbReference type="AlphaFoldDB" id="A0A0D3D8H9"/>
<dbReference type="eggNOG" id="KOG2573">
    <property type="taxonomic scope" value="Eukaryota"/>
</dbReference>
<dbReference type="GO" id="GO:0030515">
    <property type="term" value="F:snoRNA binding"/>
    <property type="evidence" value="ECO:0007669"/>
    <property type="project" value="InterPro"/>
</dbReference>
<feature type="domain" description="Nucleolar protein 58/56 N-terminal" evidence="1">
    <location>
        <begin position="70"/>
        <end position="135"/>
    </location>
</feature>
<organism evidence="2 3">
    <name type="scientific">Brassica oleracea var. oleracea</name>
    <dbReference type="NCBI Taxonomy" id="109376"/>
    <lineage>
        <taxon>Eukaryota</taxon>
        <taxon>Viridiplantae</taxon>
        <taxon>Streptophyta</taxon>
        <taxon>Embryophyta</taxon>
        <taxon>Tracheophyta</taxon>
        <taxon>Spermatophyta</taxon>
        <taxon>Magnoliopsida</taxon>
        <taxon>eudicotyledons</taxon>
        <taxon>Gunneridae</taxon>
        <taxon>Pentapetalae</taxon>
        <taxon>rosids</taxon>
        <taxon>malvids</taxon>
        <taxon>Brassicales</taxon>
        <taxon>Brassicaceae</taxon>
        <taxon>Brassiceae</taxon>
        <taxon>Brassica</taxon>
    </lineage>
</organism>
<dbReference type="PANTHER" id="PTHR10894:SF0">
    <property type="entry name" value="NUCLEOLAR PROTEIN 56"/>
    <property type="match status" value="1"/>
</dbReference>